<evidence type="ECO:0000313" key="4">
    <source>
        <dbReference type="Proteomes" id="UP000283509"/>
    </source>
</evidence>
<dbReference type="InterPro" id="IPR000863">
    <property type="entry name" value="Sulfotransferase_dom"/>
</dbReference>
<dbReference type="GO" id="GO:0001517">
    <property type="term" value="F:N-acetylglucosamine 6-O-sulfotransferase activity"/>
    <property type="evidence" value="ECO:0007669"/>
    <property type="project" value="TreeGrafter"/>
</dbReference>
<organism evidence="3 4">
    <name type="scientific">Penaeus vannamei</name>
    <name type="common">Whiteleg shrimp</name>
    <name type="synonym">Litopenaeus vannamei</name>
    <dbReference type="NCBI Taxonomy" id="6689"/>
    <lineage>
        <taxon>Eukaryota</taxon>
        <taxon>Metazoa</taxon>
        <taxon>Ecdysozoa</taxon>
        <taxon>Arthropoda</taxon>
        <taxon>Crustacea</taxon>
        <taxon>Multicrustacea</taxon>
        <taxon>Malacostraca</taxon>
        <taxon>Eumalacostraca</taxon>
        <taxon>Eucarida</taxon>
        <taxon>Decapoda</taxon>
        <taxon>Dendrobranchiata</taxon>
        <taxon>Penaeoidea</taxon>
        <taxon>Penaeidae</taxon>
        <taxon>Penaeus</taxon>
    </lineage>
</organism>
<reference evidence="3 4" key="1">
    <citation type="submission" date="2018-04" db="EMBL/GenBank/DDBJ databases">
        <authorList>
            <person name="Zhang X."/>
            <person name="Yuan J."/>
            <person name="Li F."/>
            <person name="Xiang J."/>
        </authorList>
    </citation>
    <scope>NUCLEOTIDE SEQUENCE [LARGE SCALE GENOMIC DNA]</scope>
    <source>
        <tissue evidence="3">Muscle</tissue>
    </source>
</reference>
<keyword evidence="1" id="KW-1133">Transmembrane helix</keyword>
<keyword evidence="1" id="KW-0472">Membrane</keyword>
<feature type="transmembrane region" description="Helical" evidence="1">
    <location>
        <begin position="351"/>
        <end position="372"/>
    </location>
</feature>
<gene>
    <name evidence="3" type="ORF">C7M84_006474</name>
</gene>
<accession>A0A3R7PRU1</accession>
<keyword evidence="1" id="KW-0812">Transmembrane</keyword>
<dbReference type="PANTHER" id="PTHR10704">
    <property type="entry name" value="CARBOHYDRATE SULFOTRANSFERASE"/>
    <property type="match status" value="1"/>
</dbReference>
<protein>
    <recommendedName>
        <fullName evidence="2">Sulfotransferase domain-containing protein</fullName>
    </recommendedName>
</protein>
<name>A0A3R7PRU1_PENVA</name>
<dbReference type="PANTHER" id="PTHR10704:SF44">
    <property type="entry name" value="LD35051P-RELATED"/>
    <property type="match status" value="1"/>
</dbReference>
<dbReference type="GO" id="GO:0006790">
    <property type="term" value="P:sulfur compound metabolic process"/>
    <property type="evidence" value="ECO:0007669"/>
    <property type="project" value="TreeGrafter"/>
</dbReference>
<dbReference type="EMBL" id="QCYY01001822">
    <property type="protein sequence ID" value="ROT75007.1"/>
    <property type="molecule type" value="Genomic_DNA"/>
</dbReference>
<reference evidence="3 4" key="2">
    <citation type="submission" date="2019-01" db="EMBL/GenBank/DDBJ databases">
        <title>The decoding of complex shrimp genome reveals the adaptation for benthos swimmer, frequently molting mechanism and breeding impact on genome.</title>
        <authorList>
            <person name="Sun Y."/>
            <person name="Gao Y."/>
            <person name="Yu Y."/>
        </authorList>
    </citation>
    <scope>NUCLEOTIDE SEQUENCE [LARGE SCALE GENOMIC DNA]</scope>
    <source>
        <tissue evidence="3">Muscle</tissue>
    </source>
</reference>
<sequence length="587" mass="64952">MAAPAEFLSDFRCRYKAKSEYMNTALSIKEMFTRNVLVWQTCSNQQIGDSLCYNDAFLKGACQLFPWSTMKIVRLRLKLLRPILEDSKLNARIVYLVRDPRGVMNSRFDTVKWCHSSDCNDPAYLCSDMDDDLTAALELRKDFPGLVYILRYEDMSLSPVNKTKELLEFLGLDFDPKMQEFLDSHTTKNYDKPWSTSRDSKTRVTYWASKLPAEKLQGVQDVCAPVMRRFGYLPVNSTKDIRRHLPHSYPFAIRPSHRHQSSTSGISPITRQARLATARGTKGFSAFVTSAFPSVVCLGLRVPLRECRGSPSSSLCPLCLHLPIVLALGALDVASCCLFAVWALAFHGLKLLFCVVLTVIISLPYCLLSLAFPPAPRFCSLCRHPCSGSSLSTLSRCSLVPRVSFLCPLSLSRFLDLLFGPVLPWPLLTHPFLVCRSSSASFFVCCFVCLCFASLLPLSLSFLSALPPFHSLSPLLGFRSLLCSIFSSPSLSTSLPSCPSRGLFSISLSPWCPLASRTCVTLSRSVGASLRSRQASLVSSSRSSLFPPSCRPPASLFFGPPSLASSQNSAPSLSALFPLPYRPDLSL</sequence>
<dbReference type="SUPFAM" id="SSF52540">
    <property type="entry name" value="P-loop containing nucleoside triphosphate hydrolases"/>
    <property type="match status" value="1"/>
</dbReference>
<proteinExistence type="predicted"/>
<dbReference type="InterPro" id="IPR051135">
    <property type="entry name" value="Gal/GlcNAc/GalNAc_ST"/>
</dbReference>
<dbReference type="Pfam" id="PF00685">
    <property type="entry name" value="Sulfotransfer_1"/>
    <property type="match status" value="1"/>
</dbReference>
<dbReference type="GO" id="GO:0006044">
    <property type="term" value="P:N-acetylglucosamine metabolic process"/>
    <property type="evidence" value="ECO:0007669"/>
    <property type="project" value="TreeGrafter"/>
</dbReference>
<keyword evidence="4" id="KW-1185">Reference proteome</keyword>
<evidence type="ECO:0000256" key="1">
    <source>
        <dbReference type="SAM" id="Phobius"/>
    </source>
</evidence>
<feature type="transmembrane region" description="Helical" evidence="1">
    <location>
        <begin position="440"/>
        <end position="463"/>
    </location>
</feature>
<evidence type="ECO:0000313" key="3">
    <source>
        <dbReference type="EMBL" id="ROT75007.1"/>
    </source>
</evidence>
<dbReference type="AlphaFoldDB" id="A0A3R7PRU1"/>
<comment type="caution">
    <text evidence="3">The sequence shown here is derived from an EMBL/GenBank/DDBJ whole genome shotgun (WGS) entry which is preliminary data.</text>
</comment>
<dbReference type="Gene3D" id="3.40.50.300">
    <property type="entry name" value="P-loop containing nucleotide triphosphate hydrolases"/>
    <property type="match status" value="1"/>
</dbReference>
<dbReference type="Proteomes" id="UP000283509">
    <property type="component" value="Unassembled WGS sequence"/>
</dbReference>
<feature type="domain" description="Sulfotransferase" evidence="2">
    <location>
        <begin position="88"/>
        <end position="228"/>
    </location>
</feature>
<evidence type="ECO:0000259" key="2">
    <source>
        <dbReference type="Pfam" id="PF00685"/>
    </source>
</evidence>
<feature type="transmembrane region" description="Helical" evidence="1">
    <location>
        <begin position="320"/>
        <end position="344"/>
    </location>
</feature>
<dbReference type="OrthoDB" id="6138663at2759"/>
<feature type="transmembrane region" description="Helical" evidence="1">
    <location>
        <begin position="403"/>
        <end position="428"/>
    </location>
</feature>
<dbReference type="InterPro" id="IPR027417">
    <property type="entry name" value="P-loop_NTPase"/>
</dbReference>